<name>A0A7Z7PQ42_9BACT</name>
<dbReference type="Proteomes" id="UP000250796">
    <property type="component" value="Chromosome MESINF"/>
</dbReference>
<keyword evidence="2" id="KW-1185">Reference proteome</keyword>
<gene>
    <name evidence="1" type="ORF">MESINF_0598</name>
</gene>
<reference evidence="1 2" key="1">
    <citation type="submission" date="2017-01" db="EMBL/GenBank/DDBJ databases">
        <authorList>
            <person name="Erauso G."/>
        </authorList>
    </citation>
    <scope>NUCLEOTIDE SEQUENCE [LARGE SCALE GENOMIC DNA]</scope>
    <source>
        <strain evidence="1">MESINF1</strain>
    </source>
</reference>
<dbReference type="KEGG" id="minf:MESINF_0598"/>
<evidence type="ECO:0008006" key="3">
    <source>
        <dbReference type="Google" id="ProtNLM"/>
    </source>
</evidence>
<dbReference type="EMBL" id="LS974202">
    <property type="protein sequence ID" value="SSC12047.1"/>
    <property type="molecule type" value="Genomic_DNA"/>
</dbReference>
<dbReference type="Gene3D" id="2.60.450.10">
    <property type="entry name" value="Lipopolysaccharide (LPS) transport protein A like domain"/>
    <property type="match status" value="1"/>
</dbReference>
<evidence type="ECO:0000313" key="2">
    <source>
        <dbReference type="Proteomes" id="UP000250796"/>
    </source>
</evidence>
<sequence>MRRKLPIFLIVTLVFAVILIAQSTVRIKANELLATERQEVFTFKGNVMINKDGDIYVETPLATVTKGATDWQSFITEGETFVIFQTGEATTLSLDYNLDNSTGLMKDVPVAMIYSKEEGQKDIYIYKTDVLKFDQKNEYYEGFAKETADATPELIFIDYKGDLKVDTLYFEYYGETGMLNLKGNVFVNDEKNRRKIWASELLYNTQDDSFKGLNVEIELVF</sequence>
<dbReference type="RefSeq" id="WP_169698451.1">
    <property type="nucleotide sequence ID" value="NZ_LS974202.1"/>
</dbReference>
<organism evidence="1 2">
    <name type="scientific">Mesotoga infera</name>
    <dbReference type="NCBI Taxonomy" id="1236046"/>
    <lineage>
        <taxon>Bacteria</taxon>
        <taxon>Thermotogati</taxon>
        <taxon>Thermotogota</taxon>
        <taxon>Thermotogae</taxon>
        <taxon>Kosmotogales</taxon>
        <taxon>Kosmotogaceae</taxon>
        <taxon>Mesotoga</taxon>
    </lineage>
</organism>
<protein>
    <recommendedName>
        <fullName evidence="3">OstA family protein</fullName>
    </recommendedName>
</protein>
<proteinExistence type="predicted"/>
<dbReference type="AlphaFoldDB" id="A0A7Z7PQ42"/>
<accession>A0A7Z7PQ42</accession>
<evidence type="ECO:0000313" key="1">
    <source>
        <dbReference type="EMBL" id="SSC12047.1"/>
    </source>
</evidence>